<dbReference type="PROSITE" id="PS50017">
    <property type="entry name" value="DEATH_DOMAIN"/>
    <property type="match status" value="1"/>
</dbReference>
<dbReference type="AlphaFoldDB" id="A0AAV6U2V4"/>
<evidence type="ECO:0008006" key="11">
    <source>
        <dbReference type="Google" id="ProtNLM"/>
    </source>
</evidence>
<dbReference type="InterPro" id="IPR017281">
    <property type="entry name" value="Myelin_different_resp_MyD88"/>
</dbReference>
<dbReference type="GO" id="GO:0050830">
    <property type="term" value="P:defense response to Gram-positive bacterium"/>
    <property type="evidence" value="ECO:0007669"/>
    <property type="project" value="TreeGrafter"/>
</dbReference>
<dbReference type="InterPro" id="IPR035897">
    <property type="entry name" value="Toll_tir_struct_dom_sf"/>
</dbReference>
<keyword evidence="3" id="KW-0399">Innate immunity</keyword>
<dbReference type="Pfam" id="PF00531">
    <property type="entry name" value="Death"/>
    <property type="match status" value="1"/>
</dbReference>
<sequence>MDDIDFNSISATALNYSSRHLLGQFLNPKQNLLSKEGYSRDYHGLAEQMNFQYNVVRNFERSEDVTMKILEAWSTEPDATIGKLISFLENMGRHDVIEDMQSFFEKDAKVYLNRSKPKADGPVQVPEVTSCRSQLLNADDLNILTREDAYTGESTSYDAYVSYADEDIDFVYNLARYLEDSGFKLFIRSRDLLGGHTEYETNMQLIKSRCKRVLIVLSPSFLNCPACEVQAGFAASLGFEERCRKIIPILWQPCEIPLILKFISRIDFTKPGIQEWIWDQLKSSLRDTCSSTFISPKRIQGPTGFPQIEPPESSNPTITFPSTGSYSRNSLTVSGPVISSAAIEEIANETASSATASTKPKNKLSNLRFWQRQRVPKKDDSAPVSSSSNATSGFHSQSGNVLESNDTVASSEDTSV</sequence>
<dbReference type="FunFam" id="1.10.533.10:FF:000029">
    <property type="entry name" value="Myeloid differentiation primary response protein MyD88"/>
    <property type="match status" value="1"/>
</dbReference>
<feature type="compositionally biased region" description="Polar residues" evidence="6">
    <location>
        <begin position="393"/>
        <end position="416"/>
    </location>
</feature>
<dbReference type="GO" id="GO:0002755">
    <property type="term" value="P:MyD88-dependent toll-like receptor signaling pathway"/>
    <property type="evidence" value="ECO:0007669"/>
    <property type="project" value="InterPro"/>
</dbReference>
<comment type="subcellular location">
    <subcellularLocation>
        <location evidence="1">Cytoplasm</location>
    </subcellularLocation>
</comment>
<proteinExistence type="predicted"/>
<dbReference type="GO" id="GO:0043123">
    <property type="term" value="P:positive regulation of canonical NF-kappaB signal transduction"/>
    <property type="evidence" value="ECO:0007669"/>
    <property type="project" value="InterPro"/>
</dbReference>
<dbReference type="GO" id="GO:0005886">
    <property type="term" value="C:plasma membrane"/>
    <property type="evidence" value="ECO:0007669"/>
    <property type="project" value="TreeGrafter"/>
</dbReference>
<evidence type="ECO:0000259" key="8">
    <source>
        <dbReference type="PROSITE" id="PS50104"/>
    </source>
</evidence>
<name>A0AAV6U2V4_9ARAC</name>
<keyword evidence="4" id="KW-0391">Immunity</keyword>
<evidence type="ECO:0000256" key="1">
    <source>
        <dbReference type="ARBA" id="ARBA00004496"/>
    </source>
</evidence>
<dbReference type="SMART" id="SM00255">
    <property type="entry name" value="TIR"/>
    <property type="match status" value="1"/>
</dbReference>
<dbReference type="InterPro" id="IPR034249">
    <property type="entry name" value="MyD88_Death"/>
</dbReference>
<evidence type="ECO:0000256" key="3">
    <source>
        <dbReference type="ARBA" id="ARBA00022588"/>
    </source>
</evidence>
<keyword evidence="5" id="KW-0395">Inflammatory response</keyword>
<dbReference type="SUPFAM" id="SSF47986">
    <property type="entry name" value="DEATH domain"/>
    <property type="match status" value="1"/>
</dbReference>
<dbReference type="InterPro" id="IPR000157">
    <property type="entry name" value="TIR_dom"/>
</dbReference>
<dbReference type="CDD" id="cd08312">
    <property type="entry name" value="Death_MyD88"/>
    <property type="match status" value="1"/>
</dbReference>
<dbReference type="Gene3D" id="1.10.533.10">
    <property type="entry name" value="Death Domain, Fas"/>
    <property type="match status" value="1"/>
</dbReference>
<comment type="caution">
    <text evidence="9">The sequence shown here is derived from an EMBL/GenBank/DDBJ whole genome shotgun (WGS) entry which is preliminary data.</text>
</comment>
<keyword evidence="10" id="KW-1185">Reference proteome</keyword>
<evidence type="ECO:0000256" key="6">
    <source>
        <dbReference type="SAM" id="MobiDB-lite"/>
    </source>
</evidence>
<dbReference type="GO" id="GO:0005737">
    <property type="term" value="C:cytoplasm"/>
    <property type="evidence" value="ECO:0007669"/>
    <property type="project" value="UniProtKB-SubCell"/>
</dbReference>
<dbReference type="PROSITE" id="PS50104">
    <property type="entry name" value="TIR"/>
    <property type="match status" value="1"/>
</dbReference>
<evidence type="ECO:0000256" key="5">
    <source>
        <dbReference type="ARBA" id="ARBA00023198"/>
    </source>
</evidence>
<dbReference type="InterPro" id="IPR011029">
    <property type="entry name" value="DEATH-like_dom_sf"/>
</dbReference>
<gene>
    <name evidence="9" type="ORF">JTE90_016111</name>
</gene>
<dbReference type="EMBL" id="JAFNEN010000696">
    <property type="protein sequence ID" value="KAG8178439.1"/>
    <property type="molecule type" value="Genomic_DNA"/>
</dbReference>
<reference evidence="9 10" key="1">
    <citation type="journal article" date="2022" name="Nat. Ecol. Evol.">
        <title>A masculinizing supergene underlies an exaggerated male reproductive morph in a spider.</title>
        <authorList>
            <person name="Hendrickx F."/>
            <person name="De Corte Z."/>
            <person name="Sonet G."/>
            <person name="Van Belleghem S.M."/>
            <person name="Kostlbacher S."/>
            <person name="Vangestel C."/>
        </authorList>
    </citation>
    <scope>NUCLEOTIDE SEQUENCE [LARGE SCALE GENOMIC DNA]</scope>
    <source>
        <strain evidence="9">W744_W776</strain>
    </source>
</reference>
<feature type="compositionally biased region" description="Low complexity" evidence="6">
    <location>
        <begin position="382"/>
        <end position="392"/>
    </location>
</feature>
<dbReference type="PANTHER" id="PTHR15079:SF3">
    <property type="entry name" value="MYELOID DIFFERENTIATION PRIMARY RESPONSE PROTEIN MYD88"/>
    <property type="match status" value="1"/>
</dbReference>
<evidence type="ECO:0000313" key="10">
    <source>
        <dbReference type="Proteomes" id="UP000827092"/>
    </source>
</evidence>
<dbReference type="GO" id="GO:0008063">
    <property type="term" value="P:Toll signaling pathway"/>
    <property type="evidence" value="ECO:0007669"/>
    <property type="project" value="TreeGrafter"/>
</dbReference>
<evidence type="ECO:0000256" key="4">
    <source>
        <dbReference type="ARBA" id="ARBA00022859"/>
    </source>
</evidence>
<dbReference type="GO" id="GO:0070976">
    <property type="term" value="F:TIR domain binding"/>
    <property type="evidence" value="ECO:0007669"/>
    <property type="project" value="InterPro"/>
</dbReference>
<protein>
    <recommendedName>
        <fullName evidence="11">Myeloid differentiation primary response protein MyD88</fullName>
    </recommendedName>
</protein>
<dbReference type="InterPro" id="IPR000488">
    <property type="entry name" value="Death_dom"/>
</dbReference>
<dbReference type="PANTHER" id="PTHR15079">
    <property type="entry name" value="MYD88"/>
    <property type="match status" value="1"/>
</dbReference>
<keyword evidence="2" id="KW-0963">Cytoplasm</keyword>
<feature type="domain" description="TIR" evidence="8">
    <location>
        <begin position="155"/>
        <end position="285"/>
    </location>
</feature>
<feature type="domain" description="Death" evidence="7">
    <location>
        <begin position="41"/>
        <end position="104"/>
    </location>
</feature>
<feature type="region of interest" description="Disordered" evidence="6">
    <location>
        <begin position="299"/>
        <end position="321"/>
    </location>
</feature>
<dbReference type="SUPFAM" id="SSF52200">
    <property type="entry name" value="Toll/Interleukin receptor TIR domain"/>
    <property type="match status" value="1"/>
</dbReference>
<dbReference type="Gene3D" id="3.40.50.10140">
    <property type="entry name" value="Toll/interleukin-1 receptor homology (TIR) domain"/>
    <property type="match status" value="1"/>
</dbReference>
<dbReference type="GO" id="GO:0045087">
    <property type="term" value="P:innate immune response"/>
    <property type="evidence" value="ECO:0007669"/>
    <property type="project" value="UniProtKB-KW"/>
</dbReference>
<feature type="region of interest" description="Disordered" evidence="6">
    <location>
        <begin position="350"/>
        <end position="416"/>
    </location>
</feature>
<dbReference type="Proteomes" id="UP000827092">
    <property type="component" value="Unassembled WGS sequence"/>
</dbReference>
<dbReference type="GO" id="GO:0035325">
    <property type="term" value="F:Toll-like receptor binding"/>
    <property type="evidence" value="ECO:0007669"/>
    <property type="project" value="TreeGrafter"/>
</dbReference>
<dbReference type="Pfam" id="PF13676">
    <property type="entry name" value="TIR_2"/>
    <property type="match status" value="1"/>
</dbReference>
<evidence type="ECO:0000256" key="2">
    <source>
        <dbReference type="ARBA" id="ARBA00022490"/>
    </source>
</evidence>
<organism evidence="9 10">
    <name type="scientific">Oedothorax gibbosus</name>
    <dbReference type="NCBI Taxonomy" id="931172"/>
    <lineage>
        <taxon>Eukaryota</taxon>
        <taxon>Metazoa</taxon>
        <taxon>Ecdysozoa</taxon>
        <taxon>Arthropoda</taxon>
        <taxon>Chelicerata</taxon>
        <taxon>Arachnida</taxon>
        <taxon>Araneae</taxon>
        <taxon>Araneomorphae</taxon>
        <taxon>Entelegynae</taxon>
        <taxon>Araneoidea</taxon>
        <taxon>Linyphiidae</taxon>
        <taxon>Erigoninae</taxon>
        <taxon>Oedothorax</taxon>
    </lineage>
</organism>
<evidence type="ECO:0000313" key="9">
    <source>
        <dbReference type="EMBL" id="KAG8178439.1"/>
    </source>
</evidence>
<feature type="compositionally biased region" description="Polar residues" evidence="6">
    <location>
        <begin position="312"/>
        <end position="321"/>
    </location>
</feature>
<evidence type="ECO:0000259" key="7">
    <source>
        <dbReference type="PROSITE" id="PS50017"/>
    </source>
</evidence>
<dbReference type="GO" id="GO:0034142">
    <property type="term" value="P:toll-like receptor 4 signaling pathway"/>
    <property type="evidence" value="ECO:0007669"/>
    <property type="project" value="TreeGrafter"/>
</dbReference>
<accession>A0AAV6U2V4</accession>